<dbReference type="NCBIfam" id="TIGR02227">
    <property type="entry name" value="sigpep_I_bact"/>
    <property type="match status" value="1"/>
</dbReference>
<dbReference type="PANTHER" id="PTHR43390:SF1">
    <property type="entry name" value="CHLOROPLAST PROCESSING PEPTIDASE"/>
    <property type="match status" value="1"/>
</dbReference>
<dbReference type="Gene3D" id="2.10.109.10">
    <property type="entry name" value="Umud Fragment, subunit A"/>
    <property type="match status" value="1"/>
</dbReference>
<dbReference type="CDD" id="cd06530">
    <property type="entry name" value="S26_SPase_I"/>
    <property type="match status" value="1"/>
</dbReference>
<sequence>MLSLHCLHVLHPLASVQNSNNPSTPFLKPTISPIFPIFNIHPILSVPYPTTQAQCTYLSITPNFQGFKLQNHVTHFQTLYCCASKDAVEDTNAVLESASGEGGGGEGGGGGSEDGDDGQVEKKKKKSGGSGLLPDWLNFTSDDAQTLFAVLAISLAFRSFVAEPRYIPSLSMYPTFDVGDRIVAEKVSYYFRKPCANDIVIFKSPPVLQKVGYTDYDVFIKRVVAKEGDIVEVRKGKLIVNGVERNEDFILEPPSYDMTPIGSPASQEYNRKISTSVLAPKQDWEHSSWGWLCCRQAGEQSSDKVK</sequence>
<dbReference type="Proteomes" id="UP000619265">
    <property type="component" value="Unassembled WGS sequence"/>
</dbReference>
<reference evidence="7" key="2">
    <citation type="submission" date="2020-03" db="EMBL/GenBank/DDBJ databases">
        <title>Walnut 2.0.</title>
        <authorList>
            <person name="Marrano A."/>
            <person name="Britton M."/>
            <person name="Zimin A.V."/>
            <person name="Zaini P.A."/>
            <person name="Workman R."/>
            <person name="Puiu D."/>
            <person name="Bianco L."/>
            <person name="Allen B.J."/>
            <person name="Troggio M."/>
            <person name="Leslie C.A."/>
            <person name="Timp W."/>
            <person name="Dendekar A."/>
            <person name="Salzberg S.L."/>
            <person name="Neale D.B."/>
        </authorList>
    </citation>
    <scope>NUCLEOTIDE SEQUENCE</scope>
    <source>
        <tissue evidence="7">Leaves</tissue>
    </source>
</reference>
<evidence type="ECO:0000256" key="3">
    <source>
        <dbReference type="ARBA" id="ARBA00022801"/>
    </source>
</evidence>
<feature type="region of interest" description="Disordered" evidence="5">
    <location>
        <begin position="96"/>
        <end position="129"/>
    </location>
</feature>
<keyword evidence="3" id="KW-0378">Hydrolase</keyword>
<evidence type="ECO:0000313" key="8">
    <source>
        <dbReference type="Proteomes" id="UP000619265"/>
    </source>
</evidence>
<dbReference type="Pfam" id="PF10502">
    <property type="entry name" value="Peptidase_S26"/>
    <property type="match status" value="1"/>
</dbReference>
<dbReference type="PANTHER" id="PTHR43390">
    <property type="entry name" value="SIGNAL PEPTIDASE I"/>
    <property type="match status" value="1"/>
</dbReference>
<feature type="compositionally biased region" description="Gly residues" evidence="5">
    <location>
        <begin position="100"/>
        <end position="112"/>
    </location>
</feature>
<evidence type="ECO:0000256" key="5">
    <source>
        <dbReference type="SAM" id="MobiDB-lite"/>
    </source>
</evidence>
<dbReference type="InterPro" id="IPR000223">
    <property type="entry name" value="Pept_S26A_signal_pept_1"/>
</dbReference>
<protein>
    <recommendedName>
        <fullName evidence="6">Peptidase S26 domain-containing protein</fullName>
    </recommendedName>
</protein>
<evidence type="ECO:0000256" key="2">
    <source>
        <dbReference type="ARBA" id="ARBA00022670"/>
    </source>
</evidence>
<keyword evidence="2" id="KW-0645">Protease</keyword>
<feature type="active site" evidence="4">
    <location>
        <position position="171"/>
    </location>
</feature>
<dbReference type="GO" id="GO:0006465">
    <property type="term" value="P:signal peptide processing"/>
    <property type="evidence" value="ECO:0007669"/>
    <property type="project" value="InterPro"/>
</dbReference>
<dbReference type="InterPro" id="IPR019533">
    <property type="entry name" value="Peptidase_S26"/>
</dbReference>
<feature type="domain" description="Peptidase S26" evidence="6">
    <location>
        <begin position="146"/>
        <end position="257"/>
    </location>
</feature>
<dbReference type="EMBL" id="LIHL02000001">
    <property type="protein sequence ID" value="KAF5482023.1"/>
    <property type="molecule type" value="Genomic_DNA"/>
</dbReference>
<reference evidence="7" key="1">
    <citation type="submission" date="2015-10" db="EMBL/GenBank/DDBJ databases">
        <authorList>
            <person name="Martinez-Garcia P.J."/>
            <person name="Crepeau M.W."/>
            <person name="Puiu D."/>
            <person name="Gonzalez-Ibeas D."/>
            <person name="Whalen J."/>
            <person name="Stevens K."/>
            <person name="Paul R."/>
            <person name="Butterfield T."/>
            <person name="Britton M."/>
            <person name="Reagan R."/>
            <person name="Chakraborty S."/>
            <person name="Walawage S.L."/>
            <person name="Vasquez-Gross H.A."/>
            <person name="Cardeno C."/>
            <person name="Famula R."/>
            <person name="Pratt K."/>
            <person name="Kuruganti S."/>
            <person name="Aradhya M.K."/>
            <person name="Leslie C.A."/>
            <person name="Dandekar A.M."/>
            <person name="Salzberg S.L."/>
            <person name="Wegrzyn J.L."/>
            <person name="Langley C.H."/>
            <person name="Neale D.B."/>
        </authorList>
    </citation>
    <scope>NUCLEOTIDE SEQUENCE</scope>
    <source>
        <tissue evidence="7">Leaves</tissue>
    </source>
</reference>
<accession>A0A833YCL1</accession>
<dbReference type="InterPro" id="IPR036286">
    <property type="entry name" value="LexA/Signal_pep-like_sf"/>
</dbReference>
<dbReference type="InterPro" id="IPR019756">
    <property type="entry name" value="Pept_S26A_signal_pept_1_Ser-AS"/>
</dbReference>
<comment type="similarity">
    <text evidence="1">Belongs to the peptidase S26 family.</text>
</comment>
<gene>
    <name evidence="7" type="ORF">F2P56_002625</name>
</gene>
<dbReference type="GO" id="GO:0016020">
    <property type="term" value="C:membrane"/>
    <property type="evidence" value="ECO:0007669"/>
    <property type="project" value="InterPro"/>
</dbReference>
<evidence type="ECO:0000259" key="6">
    <source>
        <dbReference type="Pfam" id="PF10502"/>
    </source>
</evidence>
<dbReference type="Gramene" id="Jr01_28390_p1">
    <property type="protein sequence ID" value="cds.Jr01_28390_p1"/>
    <property type="gene ID" value="Jr01_28390"/>
</dbReference>
<dbReference type="SUPFAM" id="SSF51306">
    <property type="entry name" value="LexA/Signal peptidase"/>
    <property type="match status" value="1"/>
</dbReference>
<dbReference type="PROSITE" id="PS00501">
    <property type="entry name" value="SPASE_I_1"/>
    <property type="match status" value="1"/>
</dbReference>
<dbReference type="AlphaFoldDB" id="A0A833YCL1"/>
<feature type="active site" evidence="4">
    <location>
        <position position="221"/>
    </location>
</feature>
<dbReference type="PRINTS" id="PR00727">
    <property type="entry name" value="LEADERPTASE"/>
</dbReference>
<dbReference type="GO" id="GO:0004252">
    <property type="term" value="F:serine-type endopeptidase activity"/>
    <property type="evidence" value="ECO:0007669"/>
    <property type="project" value="InterPro"/>
</dbReference>
<evidence type="ECO:0000256" key="4">
    <source>
        <dbReference type="PIRSR" id="PIRSR600223-1"/>
    </source>
</evidence>
<comment type="caution">
    <text evidence="7">The sequence shown here is derived from an EMBL/GenBank/DDBJ whole genome shotgun (WGS) entry which is preliminary data.</text>
</comment>
<proteinExistence type="inferred from homology"/>
<name>A0A833YCL1_JUGRE</name>
<organism evidence="7 8">
    <name type="scientific">Juglans regia</name>
    <name type="common">English walnut</name>
    <dbReference type="NCBI Taxonomy" id="51240"/>
    <lineage>
        <taxon>Eukaryota</taxon>
        <taxon>Viridiplantae</taxon>
        <taxon>Streptophyta</taxon>
        <taxon>Embryophyta</taxon>
        <taxon>Tracheophyta</taxon>
        <taxon>Spermatophyta</taxon>
        <taxon>Magnoliopsida</taxon>
        <taxon>eudicotyledons</taxon>
        <taxon>Gunneridae</taxon>
        <taxon>Pentapetalae</taxon>
        <taxon>rosids</taxon>
        <taxon>fabids</taxon>
        <taxon>Fagales</taxon>
        <taxon>Juglandaceae</taxon>
        <taxon>Juglans</taxon>
    </lineage>
</organism>
<evidence type="ECO:0000256" key="1">
    <source>
        <dbReference type="ARBA" id="ARBA00009370"/>
    </source>
</evidence>
<evidence type="ECO:0000313" key="7">
    <source>
        <dbReference type="EMBL" id="KAF5482023.1"/>
    </source>
</evidence>